<feature type="signal peptide" evidence="1">
    <location>
        <begin position="1"/>
        <end position="26"/>
    </location>
</feature>
<protein>
    <submittedName>
        <fullName evidence="2">Uncharacterized protein</fullName>
    </submittedName>
</protein>
<evidence type="ECO:0000313" key="2">
    <source>
        <dbReference type="EMBL" id="ADC89188.1"/>
    </source>
</evidence>
<dbReference type="AlphaFoldDB" id="D3SPV1"/>
<evidence type="ECO:0000313" key="3">
    <source>
        <dbReference type="Proteomes" id="UP000002043"/>
    </source>
</evidence>
<dbReference type="STRING" id="638303.Thal_0554"/>
<keyword evidence="1" id="KW-0732">Signal</keyword>
<dbReference type="RefSeq" id="WP_012991595.1">
    <property type="nucleotide sequence ID" value="NC_013894.1"/>
</dbReference>
<dbReference type="EMBL" id="CP001931">
    <property type="protein sequence ID" value="ADC89188.1"/>
    <property type="molecule type" value="Genomic_DNA"/>
</dbReference>
<evidence type="ECO:0000256" key="1">
    <source>
        <dbReference type="SAM" id="SignalP"/>
    </source>
</evidence>
<organism evidence="2 3">
    <name type="scientific">Thermocrinis albus (strain DSM 14484 / JCM 11386 / HI 11/12)</name>
    <dbReference type="NCBI Taxonomy" id="638303"/>
    <lineage>
        <taxon>Bacteria</taxon>
        <taxon>Pseudomonadati</taxon>
        <taxon>Aquificota</taxon>
        <taxon>Aquificia</taxon>
        <taxon>Aquificales</taxon>
        <taxon>Aquificaceae</taxon>
        <taxon>Thermocrinis</taxon>
    </lineage>
</organism>
<sequence length="85" mass="10143">MRRMLAYLLVATLGLFSASVDSYAKAHRHKVVKHHHHKVKVSYKYKYKKKHKKFVKRVRYSHNINKPQEGELLKLEGMVKDINEQ</sequence>
<reference evidence="3" key="1">
    <citation type="journal article" date="2010" name="Stand. Genomic Sci.">
        <title>Complete genome sequence of Thermocrinis albus type strain (HI 11/12T).</title>
        <authorList>
            <person name="Wirth R."/>
            <person name="Sikorski J."/>
            <person name="Brambilla E."/>
            <person name="Misra M."/>
            <person name="Lapidus A."/>
            <person name="Copeland A."/>
            <person name="Nolan M."/>
            <person name="Lucas S."/>
            <person name="Chen F."/>
            <person name="Tice H."/>
            <person name="Cheng J.F."/>
            <person name="Han C."/>
            <person name="Detter J.C."/>
            <person name="Tapia R."/>
            <person name="Bruce D."/>
            <person name="Goodwin L."/>
            <person name="Pitluck S."/>
            <person name="Pati A."/>
            <person name="Anderson I."/>
            <person name="Ivanova N."/>
            <person name="Mavromatis K."/>
            <person name="Mikhailova N."/>
            <person name="Chen A."/>
            <person name="Palaniappan K."/>
            <person name="Bilek Y."/>
            <person name="Hader T."/>
            <person name="Land M."/>
            <person name="Hauser L."/>
            <person name="Chang Y.J."/>
            <person name="Jeffries C.D."/>
            <person name="Tindall B.J."/>
            <person name="Rohde M."/>
            <person name="Goker M."/>
            <person name="Bristow J."/>
            <person name="Eisen J.A."/>
            <person name="Markowitz V."/>
            <person name="Hugenholtz P."/>
            <person name="Kyrpides N.C."/>
            <person name="Klenk H.P."/>
        </authorList>
    </citation>
    <scope>NUCLEOTIDE SEQUENCE [LARGE SCALE GENOMIC DNA]</scope>
    <source>
        <strain evidence="3">DSM 14484 / JCM 11386 / HI 11/12</strain>
    </source>
</reference>
<name>D3SPV1_THEAH</name>
<accession>D3SPV1</accession>
<feature type="chain" id="PRO_5003050964" evidence="1">
    <location>
        <begin position="27"/>
        <end position="85"/>
    </location>
</feature>
<proteinExistence type="predicted"/>
<dbReference type="KEGG" id="tal:Thal_0554"/>
<gene>
    <name evidence="2" type="ordered locus">Thal_0554</name>
</gene>
<keyword evidence="3" id="KW-1185">Reference proteome</keyword>
<dbReference type="Proteomes" id="UP000002043">
    <property type="component" value="Chromosome"/>
</dbReference>
<dbReference type="HOGENOM" id="CLU_2584952_0_0_0"/>